<reference evidence="2 3" key="1">
    <citation type="journal article" date="2024" name="Science">
        <title>Giant polyketide synthase enzymes in the biosynthesis of giant marine polyether toxins.</title>
        <authorList>
            <person name="Fallon T.R."/>
            <person name="Shende V.V."/>
            <person name="Wierzbicki I.H."/>
            <person name="Pendleton A.L."/>
            <person name="Watervoot N.F."/>
            <person name="Auber R.P."/>
            <person name="Gonzalez D.J."/>
            <person name="Wisecaver J.H."/>
            <person name="Moore B.S."/>
        </authorList>
    </citation>
    <scope>NUCLEOTIDE SEQUENCE [LARGE SCALE GENOMIC DNA]</scope>
    <source>
        <strain evidence="2 3">12B1</strain>
    </source>
</reference>
<dbReference type="SUPFAM" id="SSF82199">
    <property type="entry name" value="SET domain"/>
    <property type="match status" value="1"/>
</dbReference>
<dbReference type="Proteomes" id="UP001515480">
    <property type="component" value="Unassembled WGS sequence"/>
</dbReference>
<feature type="domain" description="SET" evidence="1">
    <location>
        <begin position="3"/>
        <end position="125"/>
    </location>
</feature>
<dbReference type="PROSITE" id="PS50280">
    <property type="entry name" value="SET"/>
    <property type="match status" value="1"/>
</dbReference>
<comment type="caution">
    <text evidence="2">The sequence shown here is derived from an EMBL/GenBank/DDBJ whole genome shotgun (WGS) entry which is preliminary data.</text>
</comment>
<dbReference type="Pfam" id="PF00856">
    <property type="entry name" value="SET"/>
    <property type="match status" value="1"/>
</dbReference>
<accession>A0AB34K934</accession>
<organism evidence="2 3">
    <name type="scientific">Prymnesium parvum</name>
    <name type="common">Toxic golden alga</name>
    <dbReference type="NCBI Taxonomy" id="97485"/>
    <lineage>
        <taxon>Eukaryota</taxon>
        <taxon>Haptista</taxon>
        <taxon>Haptophyta</taxon>
        <taxon>Prymnesiophyceae</taxon>
        <taxon>Prymnesiales</taxon>
        <taxon>Prymnesiaceae</taxon>
        <taxon>Prymnesium</taxon>
    </lineage>
</organism>
<dbReference type="InterPro" id="IPR046341">
    <property type="entry name" value="SET_dom_sf"/>
</dbReference>
<evidence type="ECO:0000313" key="3">
    <source>
        <dbReference type="Proteomes" id="UP001515480"/>
    </source>
</evidence>
<dbReference type="InterPro" id="IPR001214">
    <property type="entry name" value="SET_dom"/>
</dbReference>
<dbReference type="Gene3D" id="2.170.270.10">
    <property type="entry name" value="SET domain"/>
    <property type="match status" value="1"/>
</dbReference>
<keyword evidence="3" id="KW-1185">Reference proteome</keyword>
<evidence type="ECO:0000259" key="1">
    <source>
        <dbReference type="PROSITE" id="PS50280"/>
    </source>
</evidence>
<dbReference type="AlphaFoldDB" id="A0AB34K934"/>
<protein>
    <recommendedName>
        <fullName evidence="1">SET domain-containing protein</fullName>
    </recommendedName>
</protein>
<name>A0AB34K934_PRYPA</name>
<evidence type="ECO:0000313" key="2">
    <source>
        <dbReference type="EMBL" id="KAL1529511.1"/>
    </source>
</evidence>
<gene>
    <name evidence="2" type="ORF">AB1Y20_000457</name>
</gene>
<proteinExistence type="predicted"/>
<dbReference type="EMBL" id="JBGBPQ010000001">
    <property type="protein sequence ID" value="KAL1529511.1"/>
    <property type="molecule type" value="Genomic_DNA"/>
</dbReference>
<sequence>MQVPYELKPSSIAGVGVFATAPIARGTLLWKYGPDSVIEHDEASLRARLATLSKEEQVALCEHVYTWEGKVVEIIDDAKYWNHATTKSGQNTGNHPDAENGEGDCLSSYALRDIVEGEELTDDYSKYDEVAWYEGICKEIGARSCMSIGLEFQ</sequence>